<dbReference type="InterPro" id="IPR058625">
    <property type="entry name" value="MdtA-like_BSH"/>
</dbReference>
<keyword evidence="3 7" id="KW-0812">Transmembrane</keyword>
<dbReference type="Gene3D" id="2.40.50.100">
    <property type="match status" value="1"/>
</dbReference>
<dbReference type="PANTHER" id="PTHR30386">
    <property type="entry name" value="MEMBRANE FUSION SUBUNIT OF EMRAB-TOLC MULTIDRUG EFFLUX PUMP"/>
    <property type="match status" value="1"/>
</dbReference>
<dbReference type="InterPro" id="IPR050739">
    <property type="entry name" value="MFP"/>
</dbReference>
<comment type="similarity">
    <text evidence="2">Belongs to the membrane fusion protein (MFP) (TC 8.A.1) family.</text>
</comment>
<sequence length="348" mass="38482">MKGNVYKYAINSVLAITVGFSAFLILSDNVSPFTTQATVHKPIANIAPEVSGKIAAVYITNGDHIRAGSLLFSIDKTKYQLAVEKAESQLQQALESNHSKEQLLVSSKLTLVQRQLELIDAKKDYHRYLTLDKKGLTNKKAIDDAKVALDLAINNIEIAKSNIEQINIELNHGDNAAMKIARDNVSSARLDLSNTEIRSTIDGVVTNLQLQKGSYINMGTPSLFVVNDKAEWVSADFNEKGVSHLKKGNATYVVFDALPGHVFDGKIISKDSAIFDIYNPTNQLASVENDDRWIRNQQKIRTRIAVDNMNNDLISGSRATVMVANGNPIIDAVGIAWMHFVSLFRYVY</sequence>
<evidence type="ECO:0000256" key="1">
    <source>
        <dbReference type="ARBA" id="ARBA00004167"/>
    </source>
</evidence>
<gene>
    <name evidence="9" type="ORF">A6E04_04140</name>
</gene>
<protein>
    <submittedName>
        <fullName evidence="9">Multidrug transporter</fullName>
    </submittedName>
</protein>
<dbReference type="Pfam" id="PF25917">
    <property type="entry name" value="BSH_RND"/>
    <property type="match status" value="1"/>
</dbReference>
<dbReference type="Proteomes" id="UP000093523">
    <property type="component" value="Unassembled WGS sequence"/>
</dbReference>
<evidence type="ECO:0000256" key="2">
    <source>
        <dbReference type="ARBA" id="ARBA00009477"/>
    </source>
</evidence>
<keyword evidence="4 7" id="KW-1133">Transmembrane helix</keyword>
<accession>A0A1B9P3L5</accession>
<organism evidence="9 10">
    <name type="scientific">Aliivibrio logei</name>
    <name type="common">Vibrio logei</name>
    <dbReference type="NCBI Taxonomy" id="688"/>
    <lineage>
        <taxon>Bacteria</taxon>
        <taxon>Pseudomonadati</taxon>
        <taxon>Pseudomonadota</taxon>
        <taxon>Gammaproteobacteria</taxon>
        <taxon>Vibrionales</taxon>
        <taxon>Vibrionaceae</taxon>
        <taxon>Aliivibrio</taxon>
    </lineage>
</organism>
<evidence type="ECO:0000256" key="5">
    <source>
        <dbReference type="ARBA" id="ARBA00023136"/>
    </source>
</evidence>
<dbReference type="Gene3D" id="2.40.30.170">
    <property type="match status" value="1"/>
</dbReference>
<comment type="caution">
    <text evidence="9">The sequence shown here is derived from an EMBL/GenBank/DDBJ whole genome shotgun (WGS) entry which is preliminary data.</text>
</comment>
<dbReference type="STRING" id="688.A6E04_04140"/>
<name>A0A1B9P3L5_ALILO</name>
<comment type="subcellular location">
    <subcellularLocation>
        <location evidence="1">Membrane</location>
        <topology evidence="1">Single-pass membrane protein</topology>
    </subcellularLocation>
</comment>
<reference evidence="9 10" key="1">
    <citation type="submission" date="2016-06" db="EMBL/GenBank/DDBJ databases">
        <authorList>
            <person name="Kjaerup R.B."/>
            <person name="Dalgaard T.S."/>
            <person name="Juul-Madsen H.R."/>
        </authorList>
    </citation>
    <scope>NUCLEOTIDE SEQUENCE [LARGE SCALE GENOMIC DNA]</scope>
    <source>
        <strain evidence="9 10">1S159</strain>
    </source>
</reference>
<feature type="domain" description="Multidrug resistance protein MdtA-like barrel-sandwich hybrid" evidence="8">
    <location>
        <begin position="44"/>
        <end position="226"/>
    </location>
</feature>
<evidence type="ECO:0000313" key="10">
    <source>
        <dbReference type="Proteomes" id="UP000093523"/>
    </source>
</evidence>
<dbReference type="RefSeq" id="WP_065609579.1">
    <property type="nucleotide sequence ID" value="NZ_CAWMPN010000004.1"/>
</dbReference>
<feature type="transmembrane region" description="Helical" evidence="7">
    <location>
        <begin position="6"/>
        <end position="26"/>
    </location>
</feature>
<evidence type="ECO:0000256" key="6">
    <source>
        <dbReference type="SAM" id="Coils"/>
    </source>
</evidence>
<dbReference type="AlphaFoldDB" id="A0A1B9P3L5"/>
<feature type="coiled-coil region" evidence="6">
    <location>
        <begin position="76"/>
        <end position="103"/>
    </location>
</feature>
<dbReference type="GO" id="GO:0016020">
    <property type="term" value="C:membrane"/>
    <property type="evidence" value="ECO:0007669"/>
    <property type="project" value="UniProtKB-SubCell"/>
</dbReference>
<evidence type="ECO:0000313" key="9">
    <source>
        <dbReference type="EMBL" id="OCH23100.1"/>
    </source>
</evidence>
<keyword evidence="5 7" id="KW-0472">Membrane</keyword>
<dbReference type="SUPFAM" id="SSF111369">
    <property type="entry name" value="HlyD-like secretion proteins"/>
    <property type="match status" value="1"/>
</dbReference>
<evidence type="ECO:0000256" key="7">
    <source>
        <dbReference type="SAM" id="Phobius"/>
    </source>
</evidence>
<proteinExistence type="inferred from homology"/>
<evidence type="ECO:0000256" key="3">
    <source>
        <dbReference type="ARBA" id="ARBA00022692"/>
    </source>
</evidence>
<evidence type="ECO:0000256" key="4">
    <source>
        <dbReference type="ARBA" id="ARBA00022989"/>
    </source>
</evidence>
<dbReference type="PANTHER" id="PTHR30386:SF26">
    <property type="entry name" value="TRANSPORT PROTEIN COMB"/>
    <property type="match status" value="1"/>
</dbReference>
<keyword evidence="6" id="KW-0175">Coiled coil</keyword>
<dbReference type="EMBL" id="MAJU01000004">
    <property type="protein sequence ID" value="OCH23100.1"/>
    <property type="molecule type" value="Genomic_DNA"/>
</dbReference>
<evidence type="ECO:0000259" key="8">
    <source>
        <dbReference type="Pfam" id="PF25917"/>
    </source>
</evidence>
<dbReference type="OrthoDB" id="8958519at2"/>